<dbReference type="AlphaFoldDB" id="A0A4V0ZJ32"/>
<dbReference type="KEGG" id="strr:EKD16_01275"/>
<protein>
    <submittedName>
        <fullName evidence="1">Uncharacterized protein</fullName>
    </submittedName>
</protein>
<dbReference type="Proteomes" id="UP000292235">
    <property type="component" value="Chromosome"/>
</dbReference>
<organism evidence="1 2">
    <name type="scientific">Streptomonospora litoralis</name>
    <dbReference type="NCBI Taxonomy" id="2498135"/>
    <lineage>
        <taxon>Bacteria</taxon>
        <taxon>Bacillati</taxon>
        <taxon>Actinomycetota</taxon>
        <taxon>Actinomycetes</taxon>
        <taxon>Streptosporangiales</taxon>
        <taxon>Nocardiopsidaceae</taxon>
        <taxon>Streptomonospora</taxon>
    </lineage>
</organism>
<evidence type="ECO:0000313" key="2">
    <source>
        <dbReference type="Proteomes" id="UP000292235"/>
    </source>
</evidence>
<name>A0A4V0ZJ32_9ACTN</name>
<evidence type="ECO:0000313" key="1">
    <source>
        <dbReference type="EMBL" id="QBI52072.1"/>
    </source>
</evidence>
<reference evidence="1 2" key="1">
    <citation type="submission" date="2019-02" db="EMBL/GenBank/DDBJ databases">
        <authorList>
            <person name="Khodamoradi S."/>
            <person name="Hahnke R.L."/>
            <person name="Kaempfer P."/>
            <person name="Schumann P."/>
            <person name="Rohde M."/>
            <person name="Steinert M."/>
            <person name="Luzhetskyy A."/>
            <person name="Wink J."/>
            <person name="Ruckert C."/>
        </authorList>
    </citation>
    <scope>NUCLEOTIDE SEQUENCE [LARGE SCALE GENOMIC DNA]</scope>
    <source>
        <strain evidence="1 2">M2</strain>
    </source>
</reference>
<proteinExistence type="predicted"/>
<sequence length="125" mass="13745">MSHWRLNNPRANRMKAALANRVKHRPRHAFCAERAVTALWDELVALAARPMYRAGTSELAVISVMRGINVWCQDGKFFWNDLVGSTVTHPANDPAGAAAMLSALSFPLTSPFQRGRHHAPSLSAA</sequence>
<dbReference type="RefSeq" id="WP_242677188.1">
    <property type="nucleotide sequence ID" value="NZ_CP036455.1"/>
</dbReference>
<dbReference type="EMBL" id="CP036455">
    <property type="protein sequence ID" value="QBI52072.1"/>
    <property type="molecule type" value="Genomic_DNA"/>
</dbReference>
<keyword evidence="2" id="KW-1185">Reference proteome</keyword>
<accession>A0A4V0ZJ32</accession>
<gene>
    <name evidence="1" type="ORF">EKD16_01275</name>
</gene>